<dbReference type="GO" id="GO:0005730">
    <property type="term" value="C:nucleolus"/>
    <property type="evidence" value="ECO:0007669"/>
    <property type="project" value="TreeGrafter"/>
</dbReference>
<proteinExistence type="inferred from homology"/>
<evidence type="ECO:0000313" key="7">
    <source>
        <dbReference type="EMBL" id="KAH7422610.1"/>
    </source>
</evidence>
<dbReference type="GO" id="GO:0030687">
    <property type="term" value="C:preribosome, large subunit precursor"/>
    <property type="evidence" value="ECO:0007669"/>
    <property type="project" value="TreeGrafter"/>
</dbReference>
<gene>
    <name evidence="7" type="ORF">KP509_12G016900</name>
</gene>
<dbReference type="GO" id="GO:0000447">
    <property type="term" value="P:endonucleolytic cleavage in ITS1 to separate SSU-rRNA from 5.8S rRNA and LSU-rRNA from tricistronic rRNA transcript (SSU-rRNA, 5.8S rRNA, LSU-rRNA)"/>
    <property type="evidence" value="ECO:0007669"/>
    <property type="project" value="TreeGrafter"/>
</dbReference>
<comment type="function">
    <text evidence="5">Involved in ribosomal large subunit assembly.</text>
</comment>
<dbReference type="PANTHER" id="PTHR17602:SF4">
    <property type="entry name" value="RIBOSOME BIOGENESIS REGULATORY PROTEIN HOMOLOG"/>
    <property type="match status" value="1"/>
</dbReference>
<dbReference type="InterPro" id="IPR007023">
    <property type="entry name" value="Ribosom_reg"/>
</dbReference>
<feature type="region of interest" description="Disordered" evidence="6">
    <location>
        <begin position="289"/>
        <end position="323"/>
    </location>
</feature>
<evidence type="ECO:0000256" key="4">
    <source>
        <dbReference type="ARBA" id="ARBA00023242"/>
    </source>
</evidence>
<reference evidence="7" key="1">
    <citation type="submission" date="2021-08" db="EMBL/GenBank/DDBJ databases">
        <title>WGS assembly of Ceratopteris richardii.</title>
        <authorList>
            <person name="Marchant D.B."/>
            <person name="Chen G."/>
            <person name="Jenkins J."/>
            <person name="Shu S."/>
            <person name="Leebens-Mack J."/>
            <person name="Grimwood J."/>
            <person name="Schmutz J."/>
            <person name="Soltis P."/>
            <person name="Soltis D."/>
            <person name="Chen Z.-H."/>
        </authorList>
    </citation>
    <scope>NUCLEOTIDE SEQUENCE</scope>
    <source>
        <strain evidence="7">Whitten #5841</strain>
        <tissue evidence="7">Leaf</tissue>
    </source>
</reference>
<dbReference type="EMBL" id="CM035417">
    <property type="protein sequence ID" value="KAH7422610.1"/>
    <property type="molecule type" value="Genomic_DNA"/>
</dbReference>
<comment type="subcellular location">
    <subcellularLocation>
        <location evidence="1 5">Nucleus</location>
    </subcellularLocation>
</comment>
<comment type="caution">
    <text evidence="7">The sequence shown here is derived from an EMBL/GenBank/DDBJ whole genome shotgun (WGS) entry which is preliminary data.</text>
</comment>
<evidence type="ECO:0000256" key="1">
    <source>
        <dbReference type="ARBA" id="ARBA00004123"/>
    </source>
</evidence>
<keyword evidence="3 5" id="KW-0690">Ribosome biogenesis</keyword>
<feature type="region of interest" description="Disordered" evidence="6">
    <location>
        <begin position="136"/>
        <end position="157"/>
    </location>
</feature>
<dbReference type="PANTHER" id="PTHR17602">
    <property type="entry name" value="RIBOSOME BIOGENESIS REGULATORY PROTEIN"/>
    <property type="match status" value="1"/>
</dbReference>
<organism evidence="7 8">
    <name type="scientific">Ceratopteris richardii</name>
    <name type="common">Triangle waterfern</name>
    <dbReference type="NCBI Taxonomy" id="49495"/>
    <lineage>
        <taxon>Eukaryota</taxon>
        <taxon>Viridiplantae</taxon>
        <taxon>Streptophyta</taxon>
        <taxon>Embryophyta</taxon>
        <taxon>Tracheophyta</taxon>
        <taxon>Polypodiopsida</taxon>
        <taxon>Polypodiidae</taxon>
        <taxon>Polypodiales</taxon>
        <taxon>Pteridineae</taxon>
        <taxon>Pteridaceae</taxon>
        <taxon>Parkerioideae</taxon>
        <taxon>Ceratopteris</taxon>
    </lineage>
</organism>
<evidence type="ECO:0000313" key="8">
    <source>
        <dbReference type="Proteomes" id="UP000825935"/>
    </source>
</evidence>
<sequence length="323" mass="35944">MDDQEGFLVDLGNLLVVDKRKAGLSPSLSKEEVTRECLARGEQALQVLAEKLFSIPSTPDKAGPIVQLPAPTLQLPREKPLPKPRPPTKWEIFAQRKGIKKRKRSKLEFDEQNQEWRRRYGYKRVRDEKDIPIIDAKPSDEIGTDPFANRSAQKKSRVAKEAKNQLENLKRAAKFGGKGALPSTIQLAATSLPITGTKETPRRINKKEIGFAAGLASSSTASGGKFDRKLEGEKQAKHVGKHRKFLPVVEGSGIGHQELQQSQRVLNKVLGASSNDILDINKAVNVLNVQDEKRAHKAKGDGKGKRKWTSKKRSIGKNKFRTK</sequence>
<dbReference type="OrthoDB" id="28455at2759"/>
<dbReference type="AlphaFoldDB" id="A0A8T2TJI0"/>
<dbReference type="Proteomes" id="UP000825935">
    <property type="component" value="Chromosome 12"/>
</dbReference>
<comment type="similarity">
    <text evidence="2 5">Belongs to the RRS1 family.</text>
</comment>
<feature type="compositionally biased region" description="Basic and acidic residues" evidence="6">
    <location>
        <begin position="290"/>
        <end position="303"/>
    </location>
</feature>
<keyword evidence="4 5" id="KW-0539">Nucleus</keyword>
<feature type="compositionally biased region" description="Basic residues" evidence="6">
    <location>
        <begin position="304"/>
        <end position="323"/>
    </location>
</feature>
<evidence type="ECO:0000256" key="2">
    <source>
        <dbReference type="ARBA" id="ARBA00010077"/>
    </source>
</evidence>
<evidence type="ECO:0000256" key="6">
    <source>
        <dbReference type="SAM" id="MobiDB-lite"/>
    </source>
</evidence>
<dbReference type="OMA" id="ACDKNRI"/>
<dbReference type="Pfam" id="PF04939">
    <property type="entry name" value="RRS1"/>
    <property type="match status" value="1"/>
</dbReference>
<name>A0A8T2TJI0_CERRI</name>
<evidence type="ECO:0000256" key="3">
    <source>
        <dbReference type="ARBA" id="ARBA00022517"/>
    </source>
</evidence>
<protein>
    <recommendedName>
        <fullName evidence="5">Ribosome biogenesis regulatory protein</fullName>
    </recommendedName>
</protein>
<evidence type="ECO:0000256" key="5">
    <source>
        <dbReference type="RuleBase" id="RU364132"/>
    </source>
</evidence>
<dbReference type="GO" id="GO:0042273">
    <property type="term" value="P:ribosomal large subunit biogenesis"/>
    <property type="evidence" value="ECO:0007669"/>
    <property type="project" value="TreeGrafter"/>
</dbReference>
<keyword evidence="8" id="KW-1185">Reference proteome</keyword>
<accession>A0A8T2TJI0</accession>